<accession>A0AAD5WCW2</accession>
<evidence type="ECO:0000313" key="2">
    <source>
        <dbReference type="EMBL" id="KAJ3686130.1"/>
    </source>
</evidence>
<dbReference type="EMBL" id="JAMRDG010000002">
    <property type="protein sequence ID" value="KAJ3686130.1"/>
    <property type="molecule type" value="Genomic_DNA"/>
</dbReference>
<gene>
    <name evidence="2" type="ORF">LUZ61_015294</name>
</gene>
<dbReference type="Proteomes" id="UP001210211">
    <property type="component" value="Unassembled WGS sequence"/>
</dbReference>
<sequence>MATIGGVPLLLLSVLLPLRFLQLSLRFFFPNHATSDHRSGTPIRSLLVLASAAALVVSIYALSDPISSAGNGVEEVSKMEEMRSEMEMEMQALKEQILQLESNLVESTKKLEVKTELVEENSKLIEAMERDIQYLINEQENIKSSFSSKYYQDDTSNTQQEVEFLNDQSRKVNSNIYNLELAAKDTEEKLESLNSEIVKIQSIISEQWIQIRQLEQAFQLTKIMASRVRRRTMENTSLGKLIYLKVVQFIEVVRLQLINDIALLESFFVEPLGSYLSDASDYLLRFSRVTQKRSHGVLRLLKRVRLSYVSEFTVPDSFFMGCSVSRPCLPHVYNHFRAIKSLAQKCYHEVNELIDGIMDSI</sequence>
<comment type="caution">
    <text evidence="2">The sequence shown here is derived from an EMBL/GenBank/DDBJ whole genome shotgun (WGS) entry which is preliminary data.</text>
</comment>
<evidence type="ECO:0000313" key="3">
    <source>
        <dbReference type="Proteomes" id="UP001210211"/>
    </source>
</evidence>
<feature type="coiled-coil region" evidence="1">
    <location>
        <begin position="176"/>
        <end position="203"/>
    </location>
</feature>
<protein>
    <submittedName>
        <fullName evidence="2">Uncharacterized protein</fullName>
    </submittedName>
</protein>
<proteinExistence type="predicted"/>
<name>A0AAD5WCW2_9POAL</name>
<evidence type="ECO:0000256" key="1">
    <source>
        <dbReference type="SAM" id="Coils"/>
    </source>
</evidence>
<reference evidence="2 3" key="1">
    <citation type="journal article" date="2022" name="Cell">
        <title>Repeat-based holocentromeres influence genome architecture and karyotype evolution.</title>
        <authorList>
            <person name="Hofstatter P.G."/>
            <person name="Thangavel G."/>
            <person name="Lux T."/>
            <person name="Neumann P."/>
            <person name="Vondrak T."/>
            <person name="Novak P."/>
            <person name="Zhang M."/>
            <person name="Costa L."/>
            <person name="Castellani M."/>
            <person name="Scott A."/>
            <person name="Toegelov H."/>
            <person name="Fuchs J."/>
            <person name="Mata-Sucre Y."/>
            <person name="Dias Y."/>
            <person name="Vanzela A.L.L."/>
            <person name="Huettel B."/>
            <person name="Almeida C.C.S."/>
            <person name="Simkova H."/>
            <person name="Souza G."/>
            <person name="Pedrosa-Harand A."/>
            <person name="Macas J."/>
            <person name="Mayer K.F.X."/>
            <person name="Houben A."/>
            <person name="Marques A."/>
        </authorList>
    </citation>
    <scope>NUCLEOTIDE SEQUENCE [LARGE SCALE GENOMIC DNA]</scope>
    <source>
        <strain evidence="2">RhyTen1mFocal</strain>
    </source>
</reference>
<dbReference type="AlphaFoldDB" id="A0AAD5WCW2"/>
<organism evidence="2 3">
    <name type="scientific">Rhynchospora tenuis</name>
    <dbReference type="NCBI Taxonomy" id="198213"/>
    <lineage>
        <taxon>Eukaryota</taxon>
        <taxon>Viridiplantae</taxon>
        <taxon>Streptophyta</taxon>
        <taxon>Embryophyta</taxon>
        <taxon>Tracheophyta</taxon>
        <taxon>Spermatophyta</taxon>
        <taxon>Magnoliopsida</taxon>
        <taxon>Liliopsida</taxon>
        <taxon>Poales</taxon>
        <taxon>Cyperaceae</taxon>
        <taxon>Cyperoideae</taxon>
        <taxon>Rhynchosporeae</taxon>
        <taxon>Rhynchospora</taxon>
    </lineage>
</organism>
<keyword evidence="3" id="KW-1185">Reference proteome</keyword>
<keyword evidence="1" id="KW-0175">Coiled coil</keyword>
<dbReference type="PANTHER" id="PTHR34360">
    <property type="entry name" value="OS08G0519400 PROTEIN"/>
    <property type="match status" value="1"/>
</dbReference>
<dbReference type="PANTHER" id="PTHR34360:SF2">
    <property type="entry name" value="MYOSIN HEAVY CHAIN-LIKE PROTEIN"/>
    <property type="match status" value="1"/>
</dbReference>
<feature type="coiled-coil region" evidence="1">
    <location>
        <begin position="76"/>
        <end position="110"/>
    </location>
</feature>